<feature type="transmembrane region" description="Helical" evidence="7">
    <location>
        <begin position="362"/>
        <end position="383"/>
    </location>
</feature>
<dbReference type="Gene3D" id="1.20.1530.20">
    <property type="match status" value="1"/>
</dbReference>
<dbReference type="Proteomes" id="UP000784128">
    <property type="component" value="Unassembled WGS sequence"/>
</dbReference>
<keyword evidence="10" id="KW-1185">Reference proteome</keyword>
<comment type="similarity">
    <text evidence="2">Belongs to the monovalent cation:proton antiporter 2 (CPA2) transporter (TC 2.A.37) family.</text>
</comment>
<feature type="transmembrane region" description="Helical" evidence="7">
    <location>
        <begin position="115"/>
        <end position="136"/>
    </location>
</feature>
<evidence type="ECO:0000256" key="5">
    <source>
        <dbReference type="ARBA" id="ARBA00022989"/>
    </source>
</evidence>
<dbReference type="InterPro" id="IPR003148">
    <property type="entry name" value="RCK_N"/>
</dbReference>
<feature type="transmembrane region" description="Helical" evidence="7">
    <location>
        <begin position="87"/>
        <end position="109"/>
    </location>
</feature>
<evidence type="ECO:0000256" key="7">
    <source>
        <dbReference type="SAM" id="Phobius"/>
    </source>
</evidence>
<dbReference type="Pfam" id="PF00999">
    <property type="entry name" value="Na_H_Exchanger"/>
    <property type="match status" value="1"/>
</dbReference>
<keyword evidence="3" id="KW-0813">Transport</keyword>
<comment type="subcellular location">
    <subcellularLocation>
        <location evidence="1">Membrane</location>
        <topology evidence="1">Multi-pass membrane protein</topology>
    </subcellularLocation>
</comment>
<accession>A0ABS5UB91</accession>
<evidence type="ECO:0000313" key="9">
    <source>
        <dbReference type="EMBL" id="MBT1072945.1"/>
    </source>
</evidence>
<comment type="caution">
    <text evidence="9">The sequence shown here is derived from an EMBL/GenBank/DDBJ whole genome shotgun (WGS) entry which is preliminary data.</text>
</comment>
<gene>
    <name evidence="9" type="ORF">KJB30_14210</name>
</gene>
<evidence type="ECO:0000256" key="6">
    <source>
        <dbReference type="ARBA" id="ARBA00023136"/>
    </source>
</evidence>
<reference evidence="9 10" key="1">
    <citation type="submission" date="2021-05" db="EMBL/GenBank/DDBJ databases">
        <title>The draft genome of Geobacter chapellei DSM 13688.</title>
        <authorList>
            <person name="Xu Z."/>
            <person name="Masuda Y."/>
            <person name="Itoh H."/>
            <person name="Senoo K."/>
        </authorList>
    </citation>
    <scope>NUCLEOTIDE SEQUENCE [LARGE SCALE GENOMIC DNA]</scope>
    <source>
        <strain evidence="9 10">DSM 13688</strain>
    </source>
</reference>
<dbReference type="PANTHER" id="PTHR42751:SF1">
    <property type="entry name" value="CATION_PROTON ANTIPORTER YBAL-RELATED"/>
    <property type="match status" value="1"/>
</dbReference>
<dbReference type="RefSeq" id="WP_214300464.1">
    <property type="nucleotide sequence ID" value="NZ_JAHDYS010000014.1"/>
</dbReference>
<keyword evidence="6 7" id="KW-0472">Membrane</keyword>
<feature type="transmembrane region" description="Helical" evidence="7">
    <location>
        <begin position="56"/>
        <end position="75"/>
    </location>
</feature>
<dbReference type="PROSITE" id="PS51201">
    <property type="entry name" value="RCK_N"/>
    <property type="match status" value="1"/>
</dbReference>
<evidence type="ECO:0000256" key="4">
    <source>
        <dbReference type="ARBA" id="ARBA00022692"/>
    </source>
</evidence>
<evidence type="ECO:0000256" key="1">
    <source>
        <dbReference type="ARBA" id="ARBA00004141"/>
    </source>
</evidence>
<organism evidence="9 10">
    <name type="scientific">Pelotalea chapellei</name>
    <dbReference type="NCBI Taxonomy" id="44671"/>
    <lineage>
        <taxon>Bacteria</taxon>
        <taxon>Pseudomonadati</taxon>
        <taxon>Thermodesulfobacteriota</taxon>
        <taxon>Desulfuromonadia</taxon>
        <taxon>Geobacterales</taxon>
        <taxon>Geobacteraceae</taxon>
        <taxon>Pelotalea</taxon>
    </lineage>
</organism>
<dbReference type="SUPFAM" id="SSF51735">
    <property type="entry name" value="NAD(P)-binding Rossmann-fold domains"/>
    <property type="match status" value="1"/>
</dbReference>
<feature type="transmembrane region" description="Helical" evidence="7">
    <location>
        <begin position="223"/>
        <end position="256"/>
    </location>
</feature>
<dbReference type="InterPro" id="IPR006153">
    <property type="entry name" value="Cation/H_exchanger_TM"/>
</dbReference>
<keyword evidence="4 7" id="KW-0812">Transmembrane</keyword>
<evidence type="ECO:0000256" key="2">
    <source>
        <dbReference type="ARBA" id="ARBA00005551"/>
    </source>
</evidence>
<dbReference type="InterPro" id="IPR036291">
    <property type="entry name" value="NAD(P)-bd_dom_sf"/>
</dbReference>
<dbReference type="Gene3D" id="3.40.50.720">
    <property type="entry name" value="NAD(P)-binding Rossmann-like Domain"/>
    <property type="match status" value="1"/>
</dbReference>
<feature type="transmembrane region" description="Helical" evidence="7">
    <location>
        <begin position="148"/>
        <end position="171"/>
    </location>
</feature>
<evidence type="ECO:0000256" key="3">
    <source>
        <dbReference type="ARBA" id="ARBA00022448"/>
    </source>
</evidence>
<feature type="transmembrane region" description="Helical" evidence="7">
    <location>
        <begin position="32"/>
        <end position="50"/>
    </location>
</feature>
<dbReference type="EMBL" id="JAHDYS010000014">
    <property type="protein sequence ID" value="MBT1072945.1"/>
    <property type="molecule type" value="Genomic_DNA"/>
</dbReference>
<evidence type="ECO:0000259" key="8">
    <source>
        <dbReference type="PROSITE" id="PS51201"/>
    </source>
</evidence>
<feature type="domain" description="RCK N-terminal" evidence="8">
    <location>
        <begin position="422"/>
        <end position="539"/>
    </location>
</feature>
<name>A0ABS5UB91_9BACT</name>
<feature type="transmembrane region" description="Helical" evidence="7">
    <location>
        <begin position="329"/>
        <end position="350"/>
    </location>
</feature>
<feature type="transmembrane region" description="Helical" evidence="7">
    <location>
        <begin position="183"/>
        <end position="211"/>
    </location>
</feature>
<dbReference type="PANTHER" id="PTHR42751">
    <property type="entry name" value="SODIUM/HYDROGEN EXCHANGER FAMILY/TRKA DOMAIN PROTEIN"/>
    <property type="match status" value="1"/>
</dbReference>
<sequence>MHELDLIITLTGGLTAALIFGYLTHRLGLSPIVGYLLAGIAVGANTPGFVADRAMAEQFAEIGVILLMFGVGLQFHVKELLEVRRVAVPGAVFQSLVATLLSVMVARWLGWSWSAGIVFGFAVSVASTVVLLRVLVDHNELHTPTGHIAVGWLVVEDLFTVLLLVILPVLFGPAVSGATGLPLAIAISLGKIILLVALTFLIGGRLIPWLLEHVAATRSRELFTLTVLVLALGIAVGSAQMFGVSMALGAFLAGMVVRQSDFSFRAASEALPMRDAFAVLFFVSVGMLFNPAHLMESPGLVFTTLAIILVGKPLAALVIVLVLGYAPRVALSVAVALAQIGEFSFILATLGRSLGVLGESEANTLIAASIISISINPLLYRLIAPLENRVKHTRLWQMLEARSKPHKLEGAETIPSDMPVSRDSAIIVGYGPTGRTLARLLDENGIDPIVVEMNLHSVRHLQTEGIAVIYGDASLQETLKQAGVETAFALILTSAGMQGTEEVIRISRSLNPNLRIFARAAYLRDIPALRRAGANAVFSGEGEIALNMTEHMLRKLGATDEQIDRERERVRAELSGGTVAV</sequence>
<feature type="transmembrane region" description="Helical" evidence="7">
    <location>
        <begin position="300"/>
        <end position="323"/>
    </location>
</feature>
<proteinExistence type="inferred from homology"/>
<dbReference type="Pfam" id="PF02254">
    <property type="entry name" value="TrkA_N"/>
    <property type="match status" value="1"/>
</dbReference>
<feature type="transmembrane region" description="Helical" evidence="7">
    <location>
        <begin position="6"/>
        <end position="25"/>
    </location>
</feature>
<evidence type="ECO:0000313" key="10">
    <source>
        <dbReference type="Proteomes" id="UP000784128"/>
    </source>
</evidence>
<protein>
    <submittedName>
        <fullName evidence="9">Cation:proton antiporter</fullName>
    </submittedName>
</protein>
<keyword evidence="5 7" id="KW-1133">Transmembrane helix</keyword>
<dbReference type="InterPro" id="IPR038770">
    <property type="entry name" value="Na+/solute_symporter_sf"/>
</dbReference>